<dbReference type="EMBL" id="BOMI01000021">
    <property type="protein sequence ID" value="GID72840.1"/>
    <property type="molecule type" value="Genomic_DNA"/>
</dbReference>
<evidence type="ECO:0000313" key="4">
    <source>
        <dbReference type="Proteomes" id="UP000609879"/>
    </source>
</evidence>
<dbReference type="RefSeq" id="WP_239168594.1">
    <property type="nucleotide sequence ID" value="NZ_BAAABO010000006.1"/>
</dbReference>
<dbReference type="Proteomes" id="UP000609879">
    <property type="component" value="Unassembled WGS sequence"/>
</dbReference>
<evidence type="ECO:0000313" key="3">
    <source>
        <dbReference type="EMBL" id="GID72840.1"/>
    </source>
</evidence>
<protein>
    <recommendedName>
        <fullName evidence="5">Class F sortase</fullName>
    </recommendedName>
</protein>
<feature type="compositionally biased region" description="Low complexity" evidence="2">
    <location>
        <begin position="40"/>
        <end position="64"/>
    </location>
</feature>
<name>A0ABQ3XYW9_9ACTN</name>
<dbReference type="Pfam" id="PF04203">
    <property type="entry name" value="Sortase"/>
    <property type="match status" value="1"/>
</dbReference>
<dbReference type="CDD" id="cd05829">
    <property type="entry name" value="Sortase_F"/>
    <property type="match status" value="1"/>
</dbReference>
<dbReference type="Gene3D" id="2.40.260.10">
    <property type="entry name" value="Sortase"/>
    <property type="match status" value="1"/>
</dbReference>
<feature type="region of interest" description="Disordered" evidence="2">
    <location>
        <begin position="40"/>
        <end position="82"/>
    </location>
</feature>
<keyword evidence="4" id="KW-1185">Reference proteome</keyword>
<evidence type="ECO:0000256" key="2">
    <source>
        <dbReference type="SAM" id="MobiDB-lite"/>
    </source>
</evidence>
<evidence type="ECO:0000256" key="1">
    <source>
        <dbReference type="ARBA" id="ARBA00022801"/>
    </source>
</evidence>
<dbReference type="PROSITE" id="PS51257">
    <property type="entry name" value="PROKAR_LIPOPROTEIN"/>
    <property type="match status" value="1"/>
</dbReference>
<keyword evidence="1" id="KW-0378">Hydrolase</keyword>
<comment type="caution">
    <text evidence="3">The sequence shown here is derived from an EMBL/GenBank/DDBJ whole genome shotgun (WGS) entry which is preliminary data.</text>
</comment>
<proteinExistence type="predicted"/>
<gene>
    <name evidence="3" type="ORF">Ade02nite_14810</name>
</gene>
<sequence length="226" mass="23379">MSSTRGASRPRPGRALLLTLTGLVLLTGYGAAACRSRPAADFGSPPASPSGPSGLSGSSGAPASRVAVRDGKPATKAAPDAPARLRVPALGLDATVDPVGVDPATGEFAVPPSVDRVGWYRYGPGLTARTGSIVIAGHVDSAEEGEGAFFRLGSLKAGDTITLTGPGERTFRVVARERYRKSAIPLDKYFARDGPARLTLITCGGPFDERTRHYRDNVVITAVPSP</sequence>
<accession>A0ABQ3XYW9</accession>
<organism evidence="3 4">
    <name type="scientific">Paractinoplanes deccanensis</name>
    <dbReference type="NCBI Taxonomy" id="113561"/>
    <lineage>
        <taxon>Bacteria</taxon>
        <taxon>Bacillati</taxon>
        <taxon>Actinomycetota</taxon>
        <taxon>Actinomycetes</taxon>
        <taxon>Micromonosporales</taxon>
        <taxon>Micromonosporaceae</taxon>
        <taxon>Paractinoplanes</taxon>
    </lineage>
</organism>
<dbReference type="InterPro" id="IPR005754">
    <property type="entry name" value="Sortase"/>
</dbReference>
<dbReference type="SUPFAM" id="SSF63817">
    <property type="entry name" value="Sortase"/>
    <property type="match status" value="1"/>
</dbReference>
<evidence type="ECO:0008006" key="5">
    <source>
        <dbReference type="Google" id="ProtNLM"/>
    </source>
</evidence>
<reference evidence="3 4" key="1">
    <citation type="submission" date="2021-01" db="EMBL/GenBank/DDBJ databases">
        <title>Whole genome shotgun sequence of Actinoplanes deccanensis NBRC 13994.</title>
        <authorList>
            <person name="Komaki H."/>
            <person name="Tamura T."/>
        </authorList>
    </citation>
    <scope>NUCLEOTIDE SEQUENCE [LARGE SCALE GENOMIC DNA]</scope>
    <source>
        <strain evidence="3 4">NBRC 13994</strain>
    </source>
</reference>
<dbReference type="InterPro" id="IPR023365">
    <property type="entry name" value="Sortase_dom-sf"/>
</dbReference>
<dbReference type="InterPro" id="IPR042001">
    <property type="entry name" value="Sortase_F"/>
</dbReference>